<dbReference type="InterPro" id="IPR017439">
    <property type="entry name" value="Amidohydrolase"/>
</dbReference>
<accession>A0ABR4AQG7</accession>
<dbReference type="EMBL" id="JBHFEH010000094">
    <property type="protein sequence ID" value="KAL2047801.1"/>
    <property type="molecule type" value="Genomic_DNA"/>
</dbReference>
<reference evidence="3 4" key="1">
    <citation type="submission" date="2024-09" db="EMBL/GenBank/DDBJ databases">
        <title>Rethinking Asexuality: The Enigmatic Case of Functional Sexual Genes in Lepraria (Stereocaulaceae).</title>
        <authorList>
            <person name="Doellman M."/>
            <person name="Sun Y."/>
            <person name="Barcenas-Pena A."/>
            <person name="Lumbsch H.T."/>
            <person name="Grewe F."/>
        </authorList>
    </citation>
    <scope>NUCLEOTIDE SEQUENCE [LARGE SCALE GENOMIC DNA]</scope>
    <source>
        <strain evidence="3 4">Grewe 0041</strain>
    </source>
</reference>
<dbReference type="Gene3D" id="3.40.630.10">
    <property type="entry name" value="Zn peptidases"/>
    <property type="match status" value="1"/>
</dbReference>
<evidence type="ECO:0000256" key="1">
    <source>
        <dbReference type="ARBA" id="ARBA00006247"/>
    </source>
</evidence>
<feature type="domain" description="Peptidase M20 dimerisation" evidence="2">
    <location>
        <begin position="107"/>
        <end position="174"/>
    </location>
</feature>
<dbReference type="PANTHER" id="PTHR11014">
    <property type="entry name" value="PEPTIDASE M20 FAMILY MEMBER"/>
    <property type="match status" value="1"/>
</dbReference>
<dbReference type="PANTHER" id="PTHR11014:SF63">
    <property type="entry name" value="METALLOPEPTIDASE, PUTATIVE (AFU_ORTHOLOGUE AFUA_6G09600)-RELATED"/>
    <property type="match status" value="1"/>
</dbReference>
<comment type="caution">
    <text evidence="3">The sequence shown here is derived from an EMBL/GenBank/DDBJ whole genome shotgun (WGS) entry which is preliminary data.</text>
</comment>
<evidence type="ECO:0000313" key="3">
    <source>
        <dbReference type="EMBL" id="KAL2047801.1"/>
    </source>
</evidence>
<evidence type="ECO:0000259" key="2">
    <source>
        <dbReference type="Pfam" id="PF07687"/>
    </source>
</evidence>
<dbReference type="Pfam" id="PF01546">
    <property type="entry name" value="Peptidase_M20"/>
    <property type="match status" value="1"/>
</dbReference>
<dbReference type="Gene3D" id="3.30.70.360">
    <property type="match status" value="1"/>
</dbReference>
<comment type="similarity">
    <text evidence="1">Belongs to the peptidase M20A family.</text>
</comment>
<dbReference type="Proteomes" id="UP001590951">
    <property type="component" value="Unassembled WGS sequence"/>
</dbReference>
<dbReference type="SUPFAM" id="SSF55031">
    <property type="entry name" value="Bacterial exopeptidase dimerisation domain"/>
    <property type="match status" value="1"/>
</dbReference>
<protein>
    <recommendedName>
        <fullName evidence="2">Peptidase M20 dimerisation domain-containing protein</fullName>
    </recommendedName>
</protein>
<organism evidence="3 4">
    <name type="scientific">Lepraria finkii</name>
    <dbReference type="NCBI Taxonomy" id="1340010"/>
    <lineage>
        <taxon>Eukaryota</taxon>
        <taxon>Fungi</taxon>
        <taxon>Dikarya</taxon>
        <taxon>Ascomycota</taxon>
        <taxon>Pezizomycotina</taxon>
        <taxon>Lecanoromycetes</taxon>
        <taxon>OSLEUM clade</taxon>
        <taxon>Lecanoromycetidae</taxon>
        <taxon>Lecanorales</taxon>
        <taxon>Lecanorineae</taxon>
        <taxon>Stereocaulaceae</taxon>
        <taxon>Lepraria</taxon>
    </lineage>
</organism>
<dbReference type="InterPro" id="IPR036264">
    <property type="entry name" value="Bact_exopeptidase_dim_dom"/>
</dbReference>
<sequence length="180" mass="19663">MRACGHDMHTASLMAAAMFLHAAKTTWKRTLVCVFQPDEETAGGAQAMVDDGLYYNQKRGIPILDVLHAQHDIALKAGAVASAKVPSSQRLTPSKSPSLAKWPYIVIASHIIVRLKTLIAKEVRPEEFAVIGCASIHGGSAPNIIPDCVDIKISIRTYRPEVHERVLTSVKRVVHVECFS</sequence>
<dbReference type="Pfam" id="PF07687">
    <property type="entry name" value="M20_dimer"/>
    <property type="match status" value="1"/>
</dbReference>
<gene>
    <name evidence="3" type="ORF">ABVK25_011351</name>
</gene>
<dbReference type="SUPFAM" id="SSF53187">
    <property type="entry name" value="Zn-dependent exopeptidases"/>
    <property type="match status" value="1"/>
</dbReference>
<name>A0ABR4AQG7_9LECA</name>
<evidence type="ECO:0000313" key="4">
    <source>
        <dbReference type="Proteomes" id="UP001590951"/>
    </source>
</evidence>
<keyword evidence="4" id="KW-1185">Reference proteome</keyword>
<proteinExistence type="inferred from homology"/>
<dbReference type="InterPro" id="IPR011650">
    <property type="entry name" value="Peptidase_M20_dimer"/>
</dbReference>
<dbReference type="InterPro" id="IPR002933">
    <property type="entry name" value="Peptidase_M20"/>
</dbReference>